<protein>
    <submittedName>
        <fullName evidence="3">Uncharacterized protein</fullName>
    </submittedName>
</protein>
<keyword evidence="2" id="KW-0732">Signal</keyword>
<dbReference type="AlphaFoldDB" id="A0AAJ0G8X3"/>
<gene>
    <name evidence="3" type="ORF">LTR09_009761</name>
</gene>
<dbReference type="Proteomes" id="UP001271007">
    <property type="component" value="Unassembled WGS sequence"/>
</dbReference>
<dbReference type="EMBL" id="JAWDJX010000044">
    <property type="protein sequence ID" value="KAK3048866.1"/>
    <property type="molecule type" value="Genomic_DNA"/>
</dbReference>
<name>A0AAJ0G8X3_9PEZI</name>
<feature type="region of interest" description="Disordered" evidence="1">
    <location>
        <begin position="136"/>
        <end position="156"/>
    </location>
</feature>
<organism evidence="3 4">
    <name type="scientific">Extremus antarcticus</name>
    <dbReference type="NCBI Taxonomy" id="702011"/>
    <lineage>
        <taxon>Eukaryota</taxon>
        <taxon>Fungi</taxon>
        <taxon>Dikarya</taxon>
        <taxon>Ascomycota</taxon>
        <taxon>Pezizomycotina</taxon>
        <taxon>Dothideomycetes</taxon>
        <taxon>Dothideomycetidae</taxon>
        <taxon>Mycosphaerellales</taxon>
        <taxon>Extremaceae</taxon>
        <taxon>Extremus</taxon>
    </lineage>
</organism>
<accession>A0AAJ0G8X3</accession>
<sequence>MKNNTLLSLAAMLATATAKFSIETFTGPGCPDGEGTLITVELNSCAPTTSAFASFRLADNSLFAVAEAGETIHVFPQTGCDGGWIWQACAYADAVADTGMIWNADKGTCISSDSDEGEPEGWSIQSQIDLENCVEPPTLPPAGSPTPGATATATGI</sequence>
<evidence type="ECO:0000313" key="4">
    <source>
        <dbReference type="Proteomes" id="UP001271007"/>
    </source>
</evidence>
<evidence type="ECO:0000256" key="1">
    <source>
        <dbReference type="SAM" id="MobiDB-lite"/>
    </source>
</evidence>
<keyword evidence="4" id="KW-1185">Reference proteome</keyword>
<evidence type="ECO:0000313" key="3">
    <source>
        <dbReference type="EMBL" id="KAK3048866.1"/>
    </source>
</evidence>
<evidence type="ECO:0000256" key="2">
    <source>
        <dbReference type="SAM" id="SignalP"/>
    </source>
</evidence>
<feature type="signal peptide" evidence="2">
    <location>
        <begin position="1"/>
        <end position="18"/>
    </location>
</feature>
<proteinExistence type="predicted"/>
<feature type="compositionally biased region" description="Low complexity" evidence="1">
    <location>
        <begin position="145"/>
        <end position="156"/>
    </location>
</feature>
<feature type="chain" id="PRO_5042498084" evidence="2">
    <location>
        <begin position="19"/>
        <end position="156"/>
    </location>
</feature>
<reference evidence="3" key="1">
    <citation type="submission" date="2023-04" db="EMBL/GenBank/DDBJ databases">
        <title>Black Yeasts Isolated from many extreme environments.</title>
        <authorList>
            <person name="Coleine C."/>
            <person name="Stajich J.E."/>
            <person name="Selbmann L."/>
        </authorList>
    </citation>
    <scope>NUCLEOTIDE SEQUENCE</scope>
    <source>
        <strain evidence="3">CCFEE 5312</strain>
    </source>
</reference>
<comment type="caution">
    <text evidence="3">The sequence shown here is derived from an EMBL/GenBank/DDBJ whole genome shotgun (WGS) entry which is preliminary data.</text>
</comment>